<sequence>MLKVLKRLAYEIQPRKNQVVFH</sequence>
<reference evidence="1" key="2">
    <citation type="journal article" date="2015" name="Data Brief">
        <title>Shoot transcriptome of the giant reed, Arundo donax.</title>
        <authorList>
            <person name="Barrero R.A."/>
            <person name="Guerrero F.D."/>
            <person name="Moolhuijzen P."/>
            <person name="Goolsby J.A."/>
            <person name="Tidwell J."/>
            <person name="Bellgard S.E."/>
            <person name="Bellgard M.I."/>
        </authorList>
    </citation>
    <scope>NUCLEOTIDE SEQUENCE</scope>
    <source>
        <tissue evidence="1">Shoot tissue taken approximately 20 cm above the soil surface</tissue>
    </source>
</reference>
<accession>A0A0A8XY83</accession>
<proteinExistence type="predicted"/>
<dbReference type="EMBL" id="GBRH01278926">
    <property type="protein sequence ID" value="JAD18969.1"/>
    <property type="molecule type" value="Transcribed_RNA"/>
</dbReference>
<organism evidence="1">
    <name type="scientific">Arundo donax</name>
    <name type="common">Giant reed</name>
    <name type="synonym">Donax arundinaceus</name>
    <dbReference type="NCBI Taxonomy" id="35708"/>
    <lineage>
        <taxon>Eukaryota</taxon>
        <taxon>Viridiplantae</taxon>
        <taxon>Streptophyta</taxon>
        <taxon>Embryophyta</taxon>
        <taxon>Tracheophyta</taxon>
        <taxon>Spermatophyta</taxon>
        <taxon>Magnoliopsida</taxon>
        <taxon>Liliopsida</taxon>
        <taxon>Poales</taxon>
        <taxon>Poaceae</taxon>
        <taxon>PACMAD clade</taxon>
        <taxon>Arundinoideae</taxon>
        <taxon>Arundineae</taxon>
        <taxon>Arundo</taxon>
    </lineage>
</organism>
<reference evidence="1" key="1">
    <citation type="submission" date="2014-09" db="EMBL/GenBank/DDBJ databases">
        <authorList>
            <person name="Magalhaes I.L.F."/>
            <person name="Oliveira U."/>
            <person name="Santos F.R."/>
            <person name="Vidigal T.H.D.A."/>
            <person name="Brescovit A.D."/>
            <person name="Santos A.J."/>
        </authorList>
    </citation>
    <scope>NUCLEOTIDE SEQUENCE</scope>
    <source>
        <tissue evidence="1">Shoot tissue taken approximately 20 cm above the soil surface</tissue>
    </source>
</reference>
<dbReference type="AlphaFoldDB" id="A0A0A8XY83"/>
<protein>
    <submittedName>
        <fullName evidence="1">Uncharacterized protein</fullName>
    </submittedName>
</protein>
<evidence type="ECO:0000313" key="1">
    <source>
        <dbReference type="EMBL" id="JAD18969.1"/>
    </source>
</evidence>
<name>A0A0A8XY83_ARUDO</name>